<proteinExistence type="predicted"/>
<dbReference type="AlphaFoldDB" id="A0A382NQ43"/>
<dbReference type="Pfam" id="PF02620">
    <property type="entry name" value="YceD"/>
    <property type="match status" value="1"/>
</dbReference>
<gene>
    <name evidence="1" type="ORF">METZ01_LOCUS315309</name>
</gene>
<sequence length="150" mass="16964">MMVLRSDLLTGFNNKLFEIDIKNVDGFDITLVDNKLICNLTSKIVKNGFEISGHIINTILYDCDRCLESFCNKNIINTNLLLSNDSGKLDNQNYETIYFSDHKDSVDLTKILLEILIIEIPFKKLCTNPCKGLCPVCGINLNYKLCSCSN</sequence>
<dbReference type="PANTHER" id="PTHR34374:SF1">
    <property type="entry name" value="LARGE RIBOSOMAL RNA SUBUNIT ACCUMULATION PROTEIN YCED HOMOLOG 1, CHLOROPLASTIC"/>
    <property type="match status" value="1"/>
</dbReference>
<protein>
    <recommendedName>
        <fullName evidence="2">DUF177 domain-containing protein</fullName>
    </recommendedName>
</protein>
<reference evidence="1" key="1">
    <citation type="submission" date="2018-05" db="EMBL/GenBank/DDBJ databases">
        <authorList>
            <person name="Lanie J.A."/>
            <person name="Ng W.-L."/>
            <person name="Kazmierczak K.M."/>
            <person name="Andrzejewski T.M."/>
            <person name="Davidsen T.M."/>
            <person name="Wayne K.J."/>
            <person name="Tettelin H."/>
            <person name="Glass J.I."/>
            <person name="Rusch D."/>
            <person name="Podicherti R."/>
            <person name="Tsui H.-C.T."/>
            <person name="Winkler M.E."/>
        </authorList>
    </citation>
    <scope>NUCLEOTIDE SEQUENCE</scope>
</reference>
<name>A0A382NQ43_9ZZZZ</name>
<dbReference type="PANTHER" id="PTHR34374">
    <property type="entry name" value="LARGE RIBOSOMAL RNA SUBUNIT ACCUMULATION PROTEIN YCED HOMOLOG 1, CHLOROPLASTIC"/>
    <property type="match status" value="1"/>
</dbReference>
<accession>A0A382NQ43</accession>
<evidence type="ECO:0008006" key="2">
    <source>
        <dbReference type="Google" id="ProtNLM"/>
    </source>
</evidence>
<dbReference type="EMBL" id="UINC01101558">
    <property type="protein sequence ID" value="SVC62455.1"/>
    <property type="molecule type" value="Genomic_DNA"/>
</dbReference>
<dbReference type="InterPro" id="IPR003772">
    <property type="entry name" value="YceD"/>
</dbReference>
<evidence type="ECO:0000313" key="1">
    <source>
        <dbReference type="EMBL" id="SVC62455.1"/>
    </source>
</evidence>
<organism evidence="1">
    <name type="scientific">marine metagenome</name>
    <dbReference type="NCBI Taxonomy" id="408172"/>
    <lineage>
        <taxon>unclassified sequences</taxon>
        <taxon>metagenomes</taxon>
        <taxon>ecological metagenomes</taxon>
    </lineage>
</organism>